<gene>
    <name evidence="7" type="ORF">EHUX00137_LOCUS42490</name>
</gene>
<dbReference type="InterPro" id="IPR050642">
    <property type="entry name" value="PDH_E1_Alpha_Subunit"/>
</dbReference>
<dbReference type="PANTHER" id="PTHR11516">
    <property type="entry name" value="PYRUVATE DEHYDROGENASE E1 COMPONENT, ALPHA SUBUNIT BACTERIAL AND ORGANELLAR"/>
    <property type="match status" value="1"/>
</dbReference>
<dbReference type="Pfam" id="PF00676">
    <property type="entry name" value="E1_dh"/>
    <property type="match status" value="1"/>
</dbReference>
<dbReference type="InterPro" id="IPR017597">
    <property type="entry name" value="Pyrv_DH_E1_asu_subgrp-y"/>
</dbReference>
<evidence type="ECO:0000256" key="4">
    <source>
        <dbReference type="ARBA" id="ARBA00023317"/>
    </source>
</evidence>
<dbReference type="EC" id="1.2.4.1" evidence="5"/>
<dbReference type="InterPro" id="IPR001017">
    <property type="entry name" value="DH_E1"/>
</dbReference>
<comment type="catalytic activity">
    <reaction evidence="5">
        <text>N(6)-[(R)-lipoyl]-L-lysyl-[protein] + pyruvate + H(+) = N(6)-[(R)-S(8)-acetyldihydrolipoyl]-L-lysyl-[protein] + CO2</text>
        <dbReference type="Rhea" id="RHEA:19189"/>
        <dbReference type="Rhea" id="RHEA-COMP:10474"/>
        <dbReference type="Rhea" id="RHEA-COMP:10478"/>
        <dbReference type="ChEBI" id="CHEBI:15361"/>
        <dbReference type="ChEBI" id="CHEBI:15378"/>
        <dbReference type="ChEBI" id="CHEBI:16526"/>
        <dbReference type="ChEBI" id="CHEBI:83099"/>
        <dbReference type="ChEBI" id="CHEBI:83111"/>
        <dbReference type="EC" id="1.2.4.1"/>
    </reaction>
</comment>
<dbReference type="PANTHER" id="PTHR11516:SF60">
    <property type="entry name" value="PYRUVATE DEHYDROGENASE E1 COMPONENT SUBUNIT ALPHA"/>
    <property type="match status" value="1"/>
</dbReference>
<sequence>MRSAVARSSRAAFAPAGAGSRRLMSSGTVTVDLDKPYLLHKLESEPPMTAEVTRDELLGYYSLMFRMRRMEISADTLYKAKHVKGFCHLYDGQEAICVGMEAGATWGDSVVTSYRDHAWQLSRGDTVKGVLCELLGKQGGCAKGMGGSMHMYKADANFYGGNGIVGSQAPLGAGMAFAHKYNNDGCCAFALYGDGASNQGQLFEALNMAALMKLPLVYVCENNQYGMGTSKKRSSANHDYYTKGHYVPGIKCDGMNVLSVRECTKFLKKHAVEVGPIVVEFDTYRYHGHSMSDPGITYRNREEVAQVRATRDPVDRVKKYCLDTELVTEAEIKEIDKEIKAEVVAAVEAAKSAPMPDPSELWTDIHVGQTKDFFMRGPDITTSSGVYGTVV</sequence>
<keyword evidence="4 5" id="KW-0670">Pyruvate</keyword>
<dbReference type="InterPro" id="IPR029061">
    <property type="entry name" value="THDP-binding"/>
</dbReference>
<dbReference type="GO" id="GO:0006086">
    <property type="term" value="P:pyruvate decarboxylation to acetyl-CoA"/>
    <property type="evidence" value="ECO:0007669"/>
    <property type="project" value="InterPro"/>
</dbReference>
<organism evidence="7">
    <name type="scientific">Emiliania huxleyi</name>
    <name type="common">Coccolithophore</name>
    <name type="synonym">Pontosphaera huxleyi</name>
    <dbReference type="NCBI Taxonomy" id="2903"/>
    <lineage>
        <taxon>Eukaryota</taxon>
        <taxon>Haptista</taxon>
        <taxon>Haptophyta</taxon>
        <taxon>Prymnesiophyceae</taxon>
        <taxon>Isochrysidales</taxon>
        <taxon>Noelaerhabdaceae</taxon>
        <taxon>Emiliania</taxon>
    </lineage>
</organism>
<dbReference type="CDD" id="cd02000">
    <property type="entry name" value="TPP_E1_PDC_ADC_BCADC"/>
    <property type="match status" value="1"/>
</dbReference>
<dbReference type="GO" id="GO:0004739">
    <property type="term" value="F:pyruvate dehydrogenase (acetyl-transferring) activity"/>
    <property type="evidence" value="ECO:0007669"/>
    <property type="project" value="UniProtKB-UniRule"/>
</dbReference>
<protein>
    <recommendedName>
        <fullName evidence="5">Pyruvate dehydrogenase E1 component subunit alpha</fullName>
        <ecNumber evidence="5">1.2.4.1</ecNumber>
    </recommendedName>
</protein>
<proteinExistence type="predicted"/>
<dbReference type="SUPFAM" id="SSF52518">
    <property type="entry name" value="Thiamin diphosphate-binding fold (THDP-binding)"/>
    <property type="match status" value="1"/>
</dbReference>
<evidence type="ECO:0000256" key="3">
    <source>
        <dbReference type="ARBA" id="ARBA00023052"/>
    </source>
</evidence>
<dbReference type="NCBIfam" id="TIGR03182">
    <property type="entry name" value="PDH_E1_alph_y"/>
    <property type="match status" value="1"/>
</dbReference>
<evidence type="ECO:0000313" key="7">
    <source>
        <dbReference type="EMBL" id="CAE0591210.1"/>
    </source>
</evidence>
<comment type="cofactor">
    <cofactor evidence="1 5">
        <name>thiamine diphosphate</name>
        <dbReference type="ChEBI" id="CHEBI:58937"/>
    </cofactor>
</comment>
<evidence type="ECO:0000256" key="2">
    <source>
        <dbReference type="ARBA" id="ARBA00023002"/>
    </source>
</evidence>
<feature type="domain" description="Dehydrogenase E1 component" evidence="6">
    <location>
        <begin position="64"/>
        <end position="358"/>
    </location>
</feature>
<evidence type="ECO:0000256" key="1">
    <source>
        <dbReference type="ARBA" id="ARBA00001964"/>
    </source>
</evidence>
<evidence type="ECO:0000259" key="6">
    <source>
        <dbReference type="Pfam" id="PF00676"/>
    </source>
</evidence>
<comment type="function">
    <text evidence="5">The pyruvate dehydrogenase complex catalyzes the overall conversion of pyruvate to acetyl-CoA and CO(2).</text>
</comment>
<dbReference type="FunFam" id="3.40.50.970:FF:000013">
    <property type="entry name" value="Pyruvate dehydrogenase E1 component subunit alpha"/>
    <property type="match status" value="1"/>
</dbReference>
<evidence type="ECO:0000256" key="5">
    <source>
        <dbReference type="RuleBase" id="RU361139"/>
    </source>
</evidence>
<dbReference type="Gene3D" id="3.40.50.970">
    <property type="match status" value="1"/>
</dbReference>
<name>A0A6V2XG54_EMIHU</name>
<dbReference type="AlphaFoldDB" id="A0A6V2XG54"/>
<keyword evidence="3 5" id="KW-0786">Thiamine pyrophosphate</keyword>
<keyword evidence="2 5" id="KW-0560">Oxidoreductase</keyword>
<accession>A0A6V2XG54</accession>
<reference evidence="7" key="1">
    <citation type="submission" date="2021-01" db="EMBL/GenBank/DDBJ databases">
        <authorList>
            <person name="Corre E."/>
            <person name="Pelletier E."/>
            <person name="Niang G."/>
            <person name="Scheremetjew M."/>
            <person name="Finn R."/>
            <person name="Kale V."/>
            <person name="Holt S."/>
            <person name="Cochrane G."/>
            <person name="Meng A."/>
            <person name="Brown T."/>
            <person name="Cohen L."/>
        </authorList>
    </citation>
    <scope>NUCLEOTIDE SEQUENCE</scope>
    <source>
        <strain evidence="7">379</strain>
    </source>
</reference>
<dbReference type="EMBL" id="HBIR01054541">
    <property type="protein sequence ID" value="CAE0591210.1"/>
    <property type="molecule type" value="Transcribed_RNA"/>
</dbReference>